<feature type="region of interest" description="Disordered" evidence="6">
    <location>
        <begin position="472"/>
        <end position="493"/>
    </location>
</feature>
<gene>
    <name evidence="9" type="ORF">BQ4739_LOCUS10211</name>
</gene>
<feature type="transmembrane region" description="Helical" evidence="7">
    <location>
        <begin position="142"/>
        <end position="161"/>
    </location>
</feature>
<feature type="compositionally biased region" description="Low complexity" evidence="6">
    <location>
        <begin position="426"/>
        <end position="437"/>
    </location>
</feature>
<dbReference type="InterPro" id="IPR006685">
    <property type="entry name" value="MscS_channel_2nd"/>
</dbReference>
<evidence type="ECO:0000313" key="9">
    <source>
        <dbReference type="EMBL" id="SZX69956.1"/>
    </source>
</evidence>
<keyword evidence="10" id="KW-1185">Reference proteome</keyword>
<keyword evidence="5 7" id="KW-0472">Membrane</keyword>
<accession>A0A383VZY4</accession>
<feature type="transmembrane region" description="Helical" evidence="7">
    <location>
        <begin position="187"/>
        <end position="209"/>
    </location>
</feature>
<comment type="subcellular location">
    <subcellularLocation>
        <location evidence="1">Membrane</location>
        <topology evidence="1">Multi-pass membrane protein</topology>
    </subcellularLocation>
</comment>
<feature type="transmembrane region" description="Helical" evidence="7">
    <location>
        <begin position="79"/>
        <end position="104"/>
    </location>
</feature>
<evidence type="ECO:0000256" key="4">
    <source>
        <dbReference type="ARBA" id="ARBA00022989"/>
    </source>
</evidence>
<dbReference type="Gene3D" id="2.30.30.60">
    <property type="match status" value="1"/>
</dbReference>
<dbReference type="GO" id="GO:0055085">
    <property type="term" value="P:transmembrane transport"/>
    <property type="evidence" value="ECO:0007669"/>
    <property type="project" value="InterPro"/>
</dbReference>
<organism evidence="9 10">
    <name type="scientific">Tetradesmus obliquus</name>
    <name type="common">Green alga</name>
    <name type="synonym">Acutodesmus obliquus</name>
    <dbReference type="NCBI Taxonomy" id="3088"/>
    <lineage>
        <taxon>Eukaryota</taxon>
        <taxon>Viridiplantae</taxon>
        <taxon>Chlorophyta</taxon>
        <taxon>core chlorophytes</taxon>
        <taxon>Chlorophyceae</taxon>
        <taxon>CS clade</taxon>
        <taxon>Sphaeropleales</taxon>
        <taxon>Scenedesmaceae</taxon>
        <taxon>Tetradesmus</taxon>
    </lineage>
</organism>
<evidence type="ECO:0000313" key="10">
    <source>
        <dbReference type="Proteomes" id="UP000256970"/>
    </source>
</evidence>
<dbReference type="Gene3D" id="1.10.287.1260">
    <property type="match status" value="1"/>
</dbReference>
<feature type="region of interest" description="Disordered" evidence="6">
    <location>
        <begin position="426"/>
        <end position="457"/>
    </location>
</feature>
<evidence type="ECO:0000256" key="3">
    <source>
        <dbReference type="ARBA" id="ARBA00022692"/>
    </source>
</evidence>
<dbReference type="InterPro" id="IPR011014">
    <property type="entry name" value="MscS_channel_TM-2"/>
</dbReference>
<evidence type="ECO:0000256" key="6">
    <source>
        <dbReference type="SAM" id="MobiDB-lite"/>
    </source>
</evidence>
<proteinExistence type="inferred from homology"/>
<protein>
    <recommendedName>
        <fullName evidence="8">Mechanosensitive ion channel MscS domain-containing protein</fullName>
    </recommendedName>
</protein>
<dbReference type="Proteomes" id="UP000256970">
    <property type="component" value="Unassembled WGS sequence"/>
</dbReference>
<evidence type="ECO:0000256" key="1">
    <source>
        <dbReference type="ARBA" id="ARBA00004141"/>
    </source>
</evidence>
<dbReference type="STRING" id="3088.A0A383VZY4"/>
<comment type="similarity">
    <text evidence="2">Belongs to the MscS (TC 1.A.23) family.</text>
</comment>
<dbReference type="PANTHER" id="PTHR30566">
    <property type="entry name" value="YNAI-RELATED MECHANOSENSITIVE ION CHANNEL"/>
    <property type="match status" value="1"/>
</dbReference>
<dbReference type="AlphaFoldDB" id="A0A383VZY4"/>
<name>A0A383VZY4_TETOB</name>
<keyword evidence="3 7" id="KW-0812">Transmembrane</keyword>
<evidence type="ECO:0000259" key="8">
    <source>
        <dbReference type="Pfam" id="PF00924"/>
    </source>
</evidence>
<evidence type="ECO:0000256" key="5">
    <source>
        <dbReference type="ARBA" id="ARBA00023136"/>
    </source>
</evidence>
<dbReference type="SUPFAM" id="SSF82861">
    <property type="entry name" value="Mechanosensitive channel protein MscS (YggB), transmembrane region"/>
    <property type="match status" value="1"/>
</dbReference>
<reference evidence="9 10" key="1">
    <citation type="submission" date="2016-10" db="EMBL/GenBank/DDBJ databases">
        <authorList>
            <person name="Cai Z."/>
        </authorList>
    </citation>
    <scope>NUCLEOTIDE SEQUENCE [LARGE SCALE GENOMIC DNA]</scope>
</reference>
<dbReference type="InterPro" id="IPR023408">
    <property type="entry name" value="MscS_beta-dom_sf"/>
</dbReference>
<dbReference type="GO" id="GO:0016020">
    <property type="term" value="C:membrane"/>
    <property type="evidence" value="ECO:0007669"/>
    <property type="project" value="UniProtKB-SubCell"/>
</dbReference>
<dbReference type="Pfam" id="PF00924">
    <property type="entry name" value="MS_channel_2nd"/>
    <property type="match status" value="1"/>
</dbReference>
<dbReference type="EMBL" id="FNXT01000967">
    <property type="protein sequence ID" value="SZX69956.1"/>
    <property type="molecule type" value="Genomic_DNA"/>
</dbReference>
<feature type="domain" description="Mechanosensitive ion channel MscS" evidence="8">
    <location>
        <begin position="236"/>
        <end position="304"/>
    </location>
</feature>
<keyword evidence="4 7" id="KW-1133">Transmembrane helix</keyword>
<evidence type="ECO:0000256" key="7">
    <source>
        <dbReference type="SAM" id="Phobius"/>
    </source>
</evidence>
<evidence type="ECO:0000256" key="2">
    <source>
        <dbReference type="ARBA" id="ARBA00008017"/>
    </source>
</evidence>
<sequence>MLSTLVTDAATGPWEKLAWKVTLDVLLPILGLLTLNRLIDLAAERSNHVLQQRVAESSNGSSSSSSTGIAAALWRRSTAAALVLLALRAPAAFVLPLLCFAYVLRSCLHMTDLVLHMYQPHLPQAIGMLAGSVSARLVPLDAALQTLLQVAAAVFTSWFLVQLKNTILRHLLLPDAVRSGHTELERIYLPLSSLLTWAACLGCAIAVAGCLGLRLEPLLAVGGAGGIAAGFASQQVLTNMVSGVNIFLSRPFVVGDQVKFAGATELEGTVEAVEIMRTLLRTTGGTLVAIPNKTVAELIVYNRTRSLAAAAAANTAAAEPADTAAAAIAAVAVPAAAAPLRRVLCFSIQLGRDCDQKLDDVRGDVKALLHCVTVQQLVDAGLAAFSEEQLEQQAAHAADTAADMTADVATAEELAARVSKVGGYDAAAAKPTAAPAGPDDHHQQQQQEPEAEAEQSPVDGVMKAVLAGITGDVDAGDEGTTDNEQQQRLPEAEPLPVSISLAQLAEDSLKLFVRCELMLPGSTAEEAVEQQTEAVLVAVSRLVKDKYQGTVLWC</sequence>
<dbReference type="SUPFAM" id="SSF50182">
    <property type="entry name" value="Sm-like ribonucleoproteins"/>
    <property type="match status" value="1"/>
</dbReference>
<dbReference type="PANTHER" id="PTHR30566:SF5">
    <property type="entry name" value="MECHANOSENSITIVE ION CHANNEL PROTEIN 1, MITOCHONDRIAL-RELATED"/>
    <property type="match status" value="1"/>
</dbReference>
<dbReference type="InterPro" id="IPR010920">
    <property type="entry name" value="LSM_dom_sf"/>
</dbReference>